<keyword evidence="2 7" id="KW-0963">Cytoplasm</keyword>
<dbReference type="PANTHER" id="PTHR11265">
    <property type="entry name" value="S-ADENOSYL-METHYLTRANSFERASE MRAW"/>
    <property type="match status" value="1"/>
</dbReference>
<feature type="binding site" evidence="7">
    <location>
        <position position="128"/>
    </location>
    <ligand>
        <name>S-adenosyl-L-methionine</name>
        <dbReference type="ChEBI" id="CHEBI:59789"/>
    </ligand>
</feature>
<reference evidence="8 9" key="1">
    <citation type="submission" date="2019-07" db="EMBL/GenBank/DDBJ databases">
        <title>Genome sequence of Acholeplasma laidlawii strain with increased resistance to erythromycin.</title>
        <authorList>
            <person name="Medvedeva E.S."/>
            <person name="Baranova N.B."/>
            <person name="Siniagina M.N."/>
            <person name="Mouzykantov A."/>
            <person name="Chernova O.A."/>
            <person name="Chernov V.M."/>
        </authorList>
    </citation>
    <scope>NUCLEOTIDE SEQUENCE [LARGE SCALE GENOMIC DNA]</scope>
    <source>
        <strain evidence="8 9">PG8REry</strain>
    </source>
</reference>
<evidence type="ECO:0000256" key="6">
    <source>
        <dbReference type="ARBA" id="ARBA00022691"/>
    </source>
</evidence>
<proteinExistence type="inferred from homology"/>
<dbReference type="GO" id="GO:0070475">
    <property type="term" value="P:rRNA base methylation"/>
    <property type="evidence" value="ECO:0007669"/>
    <property type="project" value="UniProtKB-UniRule"/>
</dbReference>
<feature type="binding site" evidence="7">
    <location>
        <begin position="78"/>
        <end position="80"/>
    </location>
    <ligand>
        <name>S-adenosyl-L-methionine</name>
        <dbReference type="ChEBI" id="CHEBI:59789"/>
    </ligand>
</feature>
<sequence>MEENKRVRRKRYSGLYPKKYNEKYKEKNPEKYKETIQKVMKKGNTPAGMHRSIMVDEILHFFDIKLGQVGIDLTTGFGGHSKEILKKLNHTGHLHGIDQDPIELPKTRARLESYGFNKDNFTLHQLNFKDFDAIDTEGFDFILADLGVSSMQIDNPDRGFTFREEGPLDLRMNPNVGIPAYVRLLEMSEIEIEHMLIENADEIYAKEIAKEITKAKIQGRYIRTTLDLHQVIASALQKVSKKVYEEELKKASSRTFQALRIDVNSEYEVLFEMLDKLPGKLNPGGKVAILSFHSGEDRLVKKAFKQYLNDGVFSMTEGPILPSKEEVFNNPRARSAKLRIAIKG</sequence>
<comment type="caution">
    <text evidence="8">The sequence shown here is derived from an EMBL/GenBank/DDBJ whole genome shotgun (WGS) entry which is preliminary data.</text>
</comment>
<keyword evidence="6 7" id="KW-0949">S-adenosyl-L-methionine</keyword>
<dbReference type="SUPFAM" id="SSF53335">
    <property type="entry name" value="S-adenosyl-L-methionine-dependent methyltransferases"/>
    <property type="match status" value="1"/>
</dbReference>
<organism evidence="8 9">
    <name type="scientific">Acholeplasma laidlawii</name>
    <dbReference type="NCBI Taxonomy" id="2148"/>
    <lineage>
        <taxon>Bacteria</taxon>
        <taxon>Bacillati</taxon>
        <taxon>Mycoplasmatota</taxon>
        <taxon>Mollicutes</taxon>
        <taxon>Acholeplasmatales</taxon>
        <taxon>Acholeplasmataceae</taxon>
        <taxon>Acholeplasma</taxon>
    </lineage>
</organism>
<dbReference type="SUPFAM" id="SSF81799">
    <property type="entry name" value="Putative methyltransferase TM0872, insert domain"/>
    <property type="match status" value="1"/>
</dbReference>
<dbReference type="Pfam" id="PF01795">
    <property type="entry name" value="Methyltransf_5"/>
    <property type="match status" value="1"/>
</dbReference>
<evidence type="ECO:0000256" key="1">
    <source>
        <dbReference type="ARBA" id="ARBA00010396"/>
    </source>
</evidence>
<evidence type="ECO:0000313" key="9">
    <source>
        <dbReference type="Proteomes" id="UP000315938"/>
    </source>
</evidence>
<dbReference type="AlphaFoldDB" id="A0A553IHI0"/>
<dbReference type="InterPro" id="IPR002903">
    <property type="entry name" value="RsmH"/>
</dbReference>
<feature type="binding site" evidence="7">
    <location>
        <position position="98"/>
    </location>
    <ligand>
        <name>S-adenosyl-L-methionine</name>
        <dbReference type="ChEBI" id="CHEBI:59789"/>
    </ligand>
</feature>
<dbReference type="GO" id="GO:0071424">
    <property type="term" value="F:rRNA (cytosine-N4-)-methyltransferase activity"/>
    <property type="evidence" value="ECO:0007669"/>
    <property type="project" value="UniProtKB-UniRule"/>
</dbReference>
<feature type="binding site" evidence="7">
    <location>
        <position position="145"/>
    </location>
    <ligand>
        <name>S-adenosyl-L-methionine</name>
        <dbReference type="ChEBI" id="CHEBI:59789"/>
    </ligand>
</feature>
<comment type="function">
    <text evidence="7">Specifically methylates the N4 position of cytidine in position 1402 (C1402) of 16S rRNA.</text>
</comment>
<protein>
    <recommendedName>
        <fullName evidence="7">Ribosomal RNA small subunit methyltransferase H</fullName>
        <ecNumber evidence="7">2.1.1.199</ecNumber>
    </recommendedName>
    <alternativeName>
        <fullName evidence="7">16S rRNA m(4)C1402 methyltransferase</fullName>
    </alternativeName>
    <alternativeName>
        <fullName evidence="7">rRNA (cytosine-N(4)-)-methyltransferase RsmH</fullName>
    </alternativeName>
</protein>
<dbReference type="GeneID" id="41339066"/>
<feature type="binding site" evidence="7">
    <location>
        <position position="152"/>
    </location>
    <ligand>
        <name>S-adenosyl-L-methionine</name>
        <dbReference type="ChEBI" id="CHEBI:59789"/>
    </ligand>
</feature>
<dbReference type="RefSeq" id="WP_012242859.1">
    <property type="nucleotide sequence ID" value="NZ_JACAOE010000001.1"/>
</dbReference>
<dbReference type="Gene3D" id="3.40.50.150">
    <property type="entry name" value="Vaccinia Virus protein VP39"/>
    <property type="match status" value="1"/>
</dbReference>
<keyword evidence="3 7" id="KW-0698">rRNA processing</keyword>
<accession>A0A553IHI0</accession>
<keyword evidence="5 7" id="KW-0808">Transferase</keyword>
<evidence type="ECO:0000256" key="7">
    <source>
        <dbReference type="HAMAP-Rule" id="MF_01007"/>
    </source>
</evidence>
<dbReference type="Proteomes" id="UP000315938">
    <property type="component" value="Unassembled WGS sequence"/>
</dbReference>
<name>A0A553IHI0_ACHLA</name>
<dbReference type="Gene3D" id="1.10.150.170">
    <property type="entry name" value="Putative methyltransferase TM0872, insert domain"/>
    <property type="match status" value="1"/>
</dbReference>
<evidence type="ECO:0000256" key="4">
    <source>
        <dbReference type="ARBA" id="ARBA00022603"/>
    </source>
</evidence>
<dbReference type="InterPro" id="IPR023397">
    <property type="entry name" value="SAM-dep_MeTrfase_MraW_recog"/>
</dbReference>
<evidence type="ECO:0000313" key="8">
    <source>
        <dbReference type="EMBL" id="TRX99657.1"/>
    </source>
</evidence>
<evidence type="ECO:0000256" key="3">
    <source>
        <dbReference type="ARBA" id="ARBA00022552"/>
    </source>
</evidence>
<dbReference type="HAMAP" id="MF_01007">
    <property type="entry name" value="16SrRNA_methyltr_H"/>
    <property type="match status" value="1"/>
</dbReference>
<dbReference type="NCBIfam" id="TIGR00006">
    <property type="entry name" value="16S rRNA (cytosine(1402)-N(4))-methyltransferase RsmH"/>
    <property type="match status" value="1"/>
</dbReference>
<dbReference type="PANTHER" id="PTHR11265:SF0">
    <property type="entry name" value="12S RRNA N4-METHYLCYTIDINE METHYLTRANSFERASE"/>
    <property type="match status" value="1"/>
</dbReference>
<comment type="catalytic activity">
    <reaction evidence="7">
        <text>cytidine(1402) in 16S rRNA + S-adenosyl-L-methionine = N(4)-methylcytidine(1402) in 16S rRNA + S-adenosyl-L-homocysteine + H(+)</text>
        <dbReference type="Rhea" id="RHEA:42928"/>
        <dbReference type="Rhea" id="RHEA-COMP:10286"/>
        <dbReference type="Rhea" id="RHEA-COMP:10287"/>
        <dbReference type="ChEBI" id="CHEBI:15378"/>
        <dbReference type="ChEBI" id="CHEBI:57856"/>
        <dbReference type="ChEBI" id="CHEBI:59789"/>
        <dbReference type="ChEBI" id="CHEBI:74506"/>
        <dbReference type="ChEBI" id="CHEBI:82748"/>
        <dbReference type="EC" id="2.1.1.199"/>
    </reaction>
</comment>
<evidence type="ECO:0000256" key="5">
    <source>
        <dbReference type="ARBA" id="ARBA00022679"/>
    </source>
</evidence>
<keyword evidence="4 7" id="KW-0489">Methyltransferase</keyword>
<dbReference type="EMBL" id="VKID01000001">
    <property type="protein sequence ID" value="TRX99657.1"/>
    <property type="molecule type" value="Genomic_DNA"/>
</dbReference>
<dbReference type="SMR" id="A0A553IHI0"/>
<dbReference type="EC" id="2.1.1.199" evidence="7"/>
<dbReference type="InterPro" id="IPR029063">
    <property type="entry name" value="SAM-dependent_MTases_sf"/>
</dbReference>
<gene>
    <name evidence="7 8" type="primary">rsmH</name>
    <name evidence="8" type="ORF">FNV44_01040</name>
</gene>
<comment type="subcellular location">
    <subcellularLocation>
        <location evidence="7">Cytoplasm</location>
    </subcellularLocation>
</comment>
<evidence type="ECO:0000256" key="2">
    <source>
        <dbReference type="ARBA" id="ARBA00022490"/>
    </source>
</evidence>
<dbReference type="PIRSF" id="PIRSF004486">
    <property type="entry name" value="MraW"/>
    <property type="match status" value="1"/>
</dbReference>
<comment type="similarity">
    <text evidence="1 7">Belongs to the methyltransferase superfamily. RsmH family.</text>
</comment>
<dbReference type="GO" id="GO:0005737">
    <property type="term" value="C:cytoplasm"/>
    <property type="evidence" value="ECO:0007669"/>
    <property type="project" value="UniProtKB-SubCell"/>
</dbReference>